<dbReference type="InterPro" id="IPR003578">
    <property type="entry name" value="Small_GTPase_Rho"/>
</dbReference>
<evidence type="ECO:0000313" key="4">
    <source>
        <dbReference type="Proteomes" id="UP001153620"/>
    </source>
</evidence>
<dbReference type="SUPFAM" id="SSF52540">
    <property type="entry name" value="P-loop containing nucleoside triphosphate hydrolases"/>
    <property type="match status" value="1"/>
</dbReference>
<dbReference type="SMART" id="SM00174">
    <property type="entry name" value="RHO"/>
    <property type="match status" value="1"/>
</dbReference>
<dbReference type="GO" id="GO:0005525">
    <property type="term" value="F:GTP binding"/>
    <property type="evidence" value="ECO:0007669"/>
    <property type="project" value="UniProtKB-KW"/>
</dbReference>
<dbReference type="PANTHER" id="PTHR24072">
    <property type="entry name" value="RHO FAMILY GTPASE"/>
    <property type="match status" value="1"/>
</dbReference>
<dbReference type="PRINTS" id="PR00449">
    <property type="entry name" value="RASTRNSFRMNG"/>
</dbReference>
<name>A0A9N9WVE3_9DIPT</name>
<dbReference type="EMBL" id="OU895879">
    <property type="protein sequence ID" value="CAG9806939.1"/>
    <property type="molecule type" value="Genomic_DNA"/>
</dbReference>
<evidence type="ECO:0000256" key="2">
    <source>
        <dbReference type="ARBA" id="ARBA00023134"/>
    </source>
</evidence>
<reference evidence="3" key="2">
    <citation type="submission" date="2022-10" db="EMBL/GenBank/DDBJ databases">
        <authorList>
            <consortium name="ENA_rothamsted_submissions"/>
            <consortium name="culmorum"/>
            <person name="King R."/>
        </authorList>
    </citation>
    <scope>NUCLEOTIDE SEQUENCE</scope>
</reference>
<dbReference type="InterPro" id="IPR005225">
    <property type="entry name" value="Small_GTP-bd"/>
</dbReference>
<dbReference type="GO" id="GO:0003006">
    <property type="term" value="P:developmental process involved in reproduction"/>
    <property type="evidence" value="ECO:0007669"/>
    <property type="project" value="UniProtKB-ARBA"/>
</dbReference>
<dbReference type="Pfam" id="PF00071">
    <property type="entry name" value="Ras"/>
    <property type="match status" value="1"/>
</dbReference>
<dbReference type="GO" id="GO:0003924">
    <property type="term" value="F:GTPase activity"/>
    <property type="evidence" value="ECO:0007669"/>
    <property type="project" value="InterPro"/>
</dbReference>
<dbReference type="SMART" id="SM00173">
    <property type="entry name" value="RAS"/>
    <property type="match status" value="1"/>
</dbReference>
<dbReference type="GO" id="GO:0007264">
    <property type="term" value="P:small GTPase-mediated signal transduction"/>
    <property type="evidence" value="ECO:0007669"/>
    <property type="project" value="InterPro"/>
</dbReference>
<dbReference type="GO" id="GO:0001667">
    <property type="term" value="P:ameboidal-type cell migration"/>
    <property type="evidence" value="ECO:0007669"/>
    <property type="project" value="UniProtKB-ARBA"/>
</dbReference>
<evidence type="ECO:0000313" key="3">
    <source>
        <dbReference type="EMBL" id="CAG9806939.1"/>
    </source>
</evidence>
<proteinExistence type="predicted"/>
<dbReference type="InterPro" id="IPR027417">
    <property type="entry name" value="P-loop_NTPase"/>
</dbReference>
<dbReference type="OrthoDB" id="8830751at2759"/>
<dbReference type="GO" id="GO:0035099">
    <property type="term" value="P:hemocyte migration"/>
    <property type="evidence" value="ECO:0007669"/>
    <property type="project" value="UniProtKB-ARBA"/>
</dbReference>
<organism evidence="3 4">
    <name type="scientific">Chironomus riparius</name>
    <dbReference type="NCBI Taxonomy" id="315576"/>
    <lineage>
        <taxon>Eukaryota</taxon>
        <taxon>Metazoa</taxon>
        <taxon>Ecdysozoa</taxon>
        <taxon>Arthropoda</taxon>
        <taxon>Hexapoda</taxon>
        <taxon>Insecta</taxon>
        <taxon>Pterygota</taxon>
        <taxon>Neoptera</taxon>
        <taxon>Endopterygota</taxon>
        <taxon>Diptera</taxon>
        <taxon>Nematocera</taxon>
        <taxon>Chironomoidea</taxon>
        <taxon>Chironomidae</taxon>
        <taxon>Chironominae</taxon>
        <taxon>Chironomus</taxon>
    </lineage>
</organism>
<dbReference type="Proteomes" id="UP001153620">
    <property type="component" value="Chromosome 3"/>
</dbReference>
<keyword evidence="4" id="KW-1185">Reference proteome</keyword>
<protein>
    <submittedName>
        <fullName evidence="3">Uncharacterized protein</fullName>
    </submittedName>
</protein>
<dbReference type="CDD" id="cd00157">
    <property type="entry name" value="Rho"/>
    <property type="match status" value="1"/>
</dbReference>
<dbReference type="GO" id="GO:0022412">
    <property type="term" value="P:cellular process involved in reproduction in multicellular organism"/>
    <property type="evidence" value="ECO:0007669"/>
    <property type="project" value="UniProtKB-ARBA"/>
</dbReference>
<evidence type="ECO:0000256" key="1">
    <source>
        <dbReference type="ARBA" id="ARBA00022741"/>
    </source>
</evidence>
<gene>
    <name evidence="3" type="ORF">CHIRRI_LOCUS9792</name>
</gene>
<dbReference type="SMART" id="SM00175">
    <property type="entry name" value="RAB"/>
    <property type="match status" value="1"/>
</dbReference>
<keyword evidence="2" id="KW-0342">GTP-binding</keyword>
<accession>A0A9N9WVE3</accession>
<dbReference type="GO" id="GO:0035006">
    <property type="term" value="P:melanization defense response"/>
    <property type="evidence" value="ECO:0007669"/>
    <property type="project" value="UniProtKB-ARBA"/>
</dbReference>
<sequence>MDVHKIVIVGSGSTGKSSLYHRYSSGSFENTQKGDTDFKIFETILDGNFLSFGLLVPPGQKDFEKLRSFAYYNVTALILCYSVVDKNSFENISHYWINEIQKDLGSLVPIVLVATKIDLKNTENSKSVITTAQGEQLAKKIKASNFIECSAKENIGIKDVIEGALRASDESLKLSMCDEKNRRFSCRPS</sequence>
<dbReference type="InterPro" id="IPR001806">
    <property type="entry name" value="Small_GTPase"/>
</dbReference>
<reference evidence="3" key="1">
    <citation type="submission" date="2022-01" db="EMBL/GenBank/DDBJ databases">
        <authorList>
            <person name="King R."/>
        </authorList>
    </citation>
    <scope>NUCLEOTIDE SEQUENCE</scope>
</reference>
<dbReference type="AlphaFoldDB" id="A0A9N9WVE3"/>
<dbReference type="NCBIfam" id="TIGR00231">
    <property type="entry name" value="small_GTP"/>
    <property type="match status" value="1"/>
</dbReference>
<dbReference type="Gene3D" id="3.40.50.300">
    <property type="entry name" value="P-loop containing nucleotide triphosphate hydrolases"/>
    <property type="match status" value="1"/>
</dbReference>
<keyword evidence="1" id="KW-0547">Nucleotide-binding</keyword>